<feature type="transmembrane region" description="Helical" evidence="1">
    <location>
        <begin position="171"/>
        <end position="188"/>
    </location>
</feature>
<keyword evidence="3" id="KW-0378">Hydrolase</keyword>
<evidence type="ECO:0000259" key="2">
    <source>
        <dbReference type="Pfam" id="PF02517"/>
    </source>
</evidence>
<dbReference type="AlphaFoldDB" id="A0A6L3ZFE8"/>
<gene>
    <name evidence="3" type="ORF">F8C82_07910</name>
</gene>
<reference evidence="3 4" key="1">
    <citation type="submission" date="2019-10" db="EMBL/GenBank/DDBJ databases">
        <title>Genome sequence of Phaeocystidibacter marisrubri JCM30614 (type strain).</title>
        <authorList>
            <person name="Bowman J.P."/>
        </authorList>
    </citation>
    <scope>NUCLEOTIDE SEQUENCE [LARGE SCALE GENOMIC DNA]</scope>
    <source>
        <strain evidence="3 4">JCM 30614</strain>
    </source>
</reference>
<dbReference type="Pfam" id="PF02517">
    <property type="entry name" value="Rce1-like"/>
    <property type="match status" value="1"/>
</dbReference>
<dbReference type="OrthoDB" id="2966462at2"/>
<name>A0A6L3ZFE8_9FLAO</name>
<keyword evidence="1" id="KW-0472">Membrane</keyword>
<comment type="caution">
    <text evidence="3">The sequence shown here is derived from an EMBL/GenBank/DDBJ whole genome shotgun (WGS) entry which is preliminary data.</text>
</comment>
<feature type="domain" description="CAAX prenyl protease 2/Lysostaphin resistance protein A-like" evidence="2">
    <location>
        <begin position="133"/>
        <end position="226"/>
    </location>
</feature>
<keyword evidence="3" id="KW-0645">Protease</keyword>
<dbReference type="GO" id="GO:0004175">
    <property type="term" value="F:endopeptidase activity"/>
    <property type="evidence" value="ECO:0007669"/>
    <property type="project" value="UniProtKB-ARBA"/>
</dbReference>
<dbReference type="GO" id="GO:0006508">
    <property type="term" value="P:proteolysis"/>
    <property type="evidence" value="ECO:0007669"/>
    <property type="project" value="UniProtKB-KW"/>
</dbReference>
<dbReference type="GO" id="GO:0008237">
    <property type="term" value="F:metallopeptidase activity"/>
    <property type="evidence" value="ECO:0007669"/>
    <property type="project" value="UniProtKB-KW"/>
</dbReference>
<keyword evidence="4" id="KW-1185">Reference proteome</keyword>
<proteinExistence type="predicted"/>
<feature type="transmembrane region" description="Helical" evidence="1">
    <location>
        <begin position="89"/>
        <end position="110"/>
    </location>
</feature>
<sequence length="240" mass="26722">MIKHREKISKTKTVLVYIATLLLGYVLFIIPDVFFGVTKINGGKQGVNLLFIALFQFLSISALLYVSLKLLKVDFTFIGLKFTNFKKDVLLGIVFGALWTILQFVIFIPFTGGADRADIKGMLQMYDGSLTGLLSFIALGVIGGGITEELFNRGFLINVLKGVFQNPRTGLWISAVLSILIFSLGHMPVTALDWFDILVPTLMYTLLFVFTKRLTASIVAHGVYNSSAILLTYYMYSDFV</sequence>
<accession>A0A6L3ZFE8</accession>
<feature type="transmembrane region" description="Helical" evidence="1">
    <location>
        <begin position="130"/>
        <end position="151"/>
    </location>
</feature>
<feature type="transmembrane region" description="Helical" evidence="1">
    <location>
        <begin position="49"/>
        <end position="68"/>
    </location>
</feature>
<feature type="transmembrane region" description="Helical" evidence="1">
    <location>
        <begin position="218"/>
        <end position="236"/>
    </location>
</feature>
<keyword evidence="1" id="KW-1133">Transmembrane helix</keyword>
<keyword evidence="3" id="KW-0482">Metalloprotease</keyword>
<evidence type="ECO:0000313" key="4">
    <source>
        <dbReference type="Proteomes" id="UP000484164"/>
    </source>
</evidence>
<evidence type="ECO:0000256" key="1">
    <source>
        <dbReference type="SAM" id="Phobius"/>
    </source>
</evidence>
<feature type="transmembrane region" description="Helical" evidence="1">
    <location>
        <begin position="194"/>
        <end position="211"/>
    </location>
</feature>
<dbReference type="RefSeq" id="WP_151693049.1">
    <property type="nucleotide sequence ID" value="NZ_BMGX01000001.1"/>
</dbReference>
<dbReference type="EMBL" id="WBVQ01000002">
    <property type="protein sequence ID" value="KAB2815619.1"/>
    <property type="molecule type" value="Genomic_DNA"/>
</dbReference>
<dbReference type="InterPro" id="IPR003675">
    <property type="entry name" value="Rce1/LyrA-like_dom"/>
</dbReference>
<organism evidence="3 4">
    <name type="scientific">Phaeocystidibacter marisrubri</name>
    <dbReference type="NCBI Taxonomy" id="1577780"/>
    <lineage>
        <taxon>Bacteria</taxon>
        <taxon>Pseudomonadati</taxon>
        <taxon>Bacteroidota</taxon>
        <taxon>Flavobacteriia</taxon>
        <taxon>Flavobacteriales</taxon>
        <taxon>Phaeocystidibacteraceae</taxon>
        <taxon>Phaeocystidibacter</taxon>
    </lineage>
</organism>
<evidence type="ECO:0000313" key="3">
    <source>
        <dbReference type="EMBL" id="KAB2815619.1"/>
    </source>
</evidence>
<keyword evidence="1" id="KW-0812">Transmembrane</keyword>
<feature type="transmembrane region" description="Helical" evidence="1">
    <location>
        <begin position="14"/>
        <end position="37"/>
    </location>
</feature>
<protein>
    <submittedName>
        <fullName evidence="3">CPBP family intramembrane metalloprotease</fullName>
    </submittedName>
</protein>
<dbReference type="Proteomes" id="UP000484164">
    <property type="component" value="Unassembled WGS sequence"/>
</dbReference>
<dbReference type="GO" id="GO:0080120">
    <property type="term" value="P:CAAX-box protein maturation"/>
    <property type="evidence" value="ECO:0007669"/>
    <property type="project" value="UniProtKB-ARBA"/>
</dbReference>